<evidence type="ECO:0000313" key="2">
    <source>
        <dbReference type="EMBL" id="GFA98459.1"/>
    </source>
</evidence>
<dbReference type="AlphaFoldDB" id="A0A699KJS3"/>
<protein>
    <submittedName>
        <fullName evidence="2">Uncharacterized protein</fullName>
    </submittedName>
</protein>
<proteinExistence type="predicted"/>
<feature type="non-terminal residue" evidence="2">
    <location>
        <position position="1"/>
    </location>
</feature>
<sequence length="151" mass="17436">KDLSDWDPQYTTGNVLVRGVLIPDAFLTEEIRATYDFKEYEMAFGNEEIEKMVEGDEDKESYASEFADSVQNDDVDDFGTKIESGSHKEHPKNVTDEDEVVKKEKNDEQIEKEKKDKDIKKEKNIDDVEKTDEVVKEKDVDVATGSMEFRK</sequence>
<evidence type="ECO:0000256" key="1">
    <source>
        <dbReference type="SAM" id="MobiDB-lite"/>
    </source>
</evidence>
<organism evidence="2">
    <name type="scientific">Tanacetum cinerariifolium</name>
    <name type="common">Dalmatian daisy</name>
    <name type="synonym">Chrysanthemum cinerariifolium</name>
    <dbReference type="NCBI Taxonomy" id="118510"/>
    <lineage>
        <taxon>Eukaryota</taxon>
        <taxon>Viridiplantae</taxon>
        <taxon>Streptophyta</taxon>
        <taxon>Embryophyta</taxon>
        <taxon>Tracheophyta</taxon>
        <taxon>Spermatophyta</taxon>
        <taxon>Magnoliopsida</taxon>
        <taxon>eudicotyledons</taxon>
        <taxon>Gunneridae</taxon>
        <taxon>Pentapetalae</taxon>
        <taxon>asterids</taxon>
        <taxon>campanulids</taxon>
        <taxon>Asterales</taxon>
        <taxon>Asteraceae</taxon>
        <taxon>Asteroideae</taxon>
        <taxon>Anthemideae</taxon>
        <taxon>Anthemidinae</taxon>
        <taxon>Tanacetum</taxon>
    </lineage>
</organism>
<feature type="compositionally biased region" description="Basic and acidic residues" evidence="1">
    <location>
        <begin position="78"/>
        <end position="132"/>
    </location>
</feature>
<feature type="region of interest" description="Disordered" evidence="1">
    <location>
        <begin position="67"/>
        <end position="132"/>
    </location>
</feature>
<gene>
    <name evidence="2" type="ORF">Tci_670431</name>
</gene>
<name>A0A699KJS3_TANCI</name>
<accession>A0A699KJS3</accession>
<comment type="caution">
    <text evidence="2">The sequence shown here is derived from an EMBL/GenBank/DDBJ whole genome shotgun (WGS) entry which is preliminary data.</text>
</comment>
<reference evidence="2" key="1">
    <citation type="journal article" date="2019" name="Sci. Rep.">
        <title>Draft genome of Tanacetum cinerariifolium, the natural source of mosquito coil.</title>
        <authorList>
            <person name="Yamashiro T."/>
            <person name="Shiraishi A."/>
            <person name="Satake H."/>
            <person name="Nakayama K."/>
        </authorList>
    </citation>
    <scope>NUCLEOTIDE SEQUENCE</scope>
</reference>
<dbReference type="EMBL" id="BKCJ010527473">
    <property type="protein sequence ID" value="GFA98459.1"/>
    <property type="molecule type" value="Genomic_DNA"/>
</dbReference>